<dbReference type="NCBIfam" id="TIGR04222">
    <property type="entry name" value="near_uncomplex"/>
    <property type="match status" value="1"/>
</dbReference>
<accession>A0ABU8GR75</accession>
<keyword evidence="3" id="KW-1185">Reference proteome</keyword>
<feature type="region of interest" description="Disordered" evidence="1">
    <location>
        <begin position="178"/>
        <end position="210"/>
    </location>
</feature>
<reference evidence="2 3" key="1">
    <citation type="submission" date="2024-03" db="EMBL/GenBank/DDBJ databases">
        <title>First Report of Pectobacterium brasiliscabiei causing potato scab in china.</title>
        <authorList>
            <person name="Handique U."/>
        </authorList>
    </citation>
    <scope>NUCLEOTIDE SEQUENCE [LARGE SCALE GENOMIC DNA]</scope>
    <source>
        <strain evidence="2 3">ZRIMU1503</strain>
    </source>
</reference>
<dbReference type="InterPro" id="IPR026467">
    <property type="entry name" value="Ser/Gly_Cys_C_dom"/>
</dbReference>
<organism evidence="2 3">
    <name type="scientific">Streptomyces brasiliscabiei</name>
    <dbReference type="NCBI Taxonomy" id="2736302"/>
    <lineage>
        <taxon>Bacteria</taxon>
        <taxon>Bacillati</taxon>
        <taxon>Actinomycetota</taxon>
        <taxon>Actinomycetes</taxon>
        <taxon>Kitasatosporales</taxon>
        <taxon>Streptomycetaceae</taxon>
        <taxon>Streptomyces</taxon>
    </lineage>
</organism>
<dbReference type="RefSeq" id="WP_336542875.1">
    <property type="nucleotide sequence ID" value="NZ_JBBAYL010000011.1"/>
</dbReference>
<protein>
    <submittedName>
        <fullName evidence="2">TIGR04222 domain-containing membrane protein</fullName>
    </submittedName>
</protein>
<evidence type="ECO:0000256" key="1">
    <source>
        <dbReference type="SAM" id="MobiDB-lite"/>
    </source>
</evidence>
<sequence>MRVTRVFRRPAAAVGESEALDLYDLAFLAGGAQRVADSAVIALSESGSLRMRGSRVRAVGEARPDHPVEQAVLAWCPRSRTLTSVSAALRTSPEIEEISRRLAARGLVTGSPRRLTRAGRRRLQAAERDENLPAYILNGPTTLPKGPIRRGILTAHPLPSGLGRTLIRMGKALDHDYDADSTSTTTSDSGGGFSCGGGGGSDLRSHAAGR</sequence>
<dbReference type="EMBL" id="JBBAYM010000038">
    <property type="protein sequence ID" value="MEI5615499.1"/>
    <property type="molecule type" value="Genomic_DNA"/>
</dbReference>
<evidence type="ECO:0000313" key="3">
    <source>
        <dbReference type="Proteomes" id="UP001365781"/>
    </source>
</evidence>
<evidence type="ECO:0000313" key="2">
    <source>
        <dbReference type="EMBL" id="MEI5615499.1"/>
    </source>
</evidence>
<proteinExistence type="predicted"/>
<comment type="caution">
    <text evidence="2">The sequence shown here is derived from an EMBL/GenBank/DDBJ whole genome shotgun (WGS) entry which is preliminary data.</text>
</comment>
<gene>
    <name evidence="2" type="ORF">WB403_40925</name>
</gene>
<dbReference type="Proteomes" id="UP001365781">
    <property type="component" value="Unassembled WGS sequence"/>
</dbReference>
<name>A0ABU8GR75_9ACTN</name>
<feature type="compositionally biased region" description="Gly residues" evidence="1">
    <location>
        <begin position="189"/>
        <end position="201"/>
    </location>
</feature>